<gene>
    <name evidence="1" type="ORF">VNI00_008797</name>
</gene>
<evidence type="ECO:0000313" key="1">
    <source>
        <dbReference type="EMBL" id="KAK7043059.1"/>
    </source>
</evidence>
<dbReference type="AlphaFoldDB" id="A0AAW0CVG3"/>
<reference evidence="1 2" key="1">
    <citation type="submission" date="2024-01" db="EMBL/GenBank/DDBJ databases">
        <title>A draft genome for a cacao thread blight-causing isolate of Paramarasmius palmivorus.</title>
        <authorList>
            <person name="Baruah I.K."/>
            <person name="Bukari Y."/>
            <person name="Amoako-Attah I."/>
            <person name="Meinhardt L.W."/>
            <person name="Bailey B.A."/>
            <person name="Cohen S.P."/>
        </authorList>
    </citation>
    <scope>NUCLEOTIDE SEQUENCE [LARGE SCALE GENOMIC DNA]</scope>
    <source>
        <strain evidence="1 2">GH-12</strain>
    </source>
</reference>
<proteinExistence type="predicted"/>
<evidence type="ECO:0000313" key="2">
    <source>
        <dbReference type="Proteomes" id="UP001383192"/>
    </source>
</evidence>
<organism evidence="1 2">
    <name type="scientific">Paramarasmius palmivorus</name>
    <dbReference type="NCBI Taxonomy" id="297713"/>
    <lineage>
        <taxon>Eukaryota</taxon>
        <taxon>Fungi</taxon>
        <taxon>Dikarya</taxon>
        <taxon>Basidiomycota</taxon>
        <taxon>Agaricomycotina</taxon>
        <taxon>Agaricomycetes</taxon>
        <taxon>Agaricomycetidae</taxon>
        <taxon>Agaricales</taxon>
        <taxon>Marasmiineae</taxon>
        <taxon>Marasmiaceae</taxon>
        <taxon>Paramarasmius</taxon>
    </lineage>
</organism>
<accession>A0AAW0CVG3</accession>
<sequence length="456" mass="51013">MFPSGKGLRGVQQSDIQSLKDLGMGNGNETICIHLMLTSHLHGQVIEISTLWHCRYKAAWLSRHGLLDTTPVQFLLQTARGESSTDRHHLSQVLRSVCLGEHPEVEVATLLVPQPESQCPAQMQGFKSFGQWEKVFNRAAPFSFETEDHALAFSFETGDCHPAVQKFLQQEDRAIHQPRQSCAHFFVAFGLVSISSVICQLKMAACDDLVQRLGQIAEIYTHSPGFFQQPHSDYLITLAEALAFPNNPTDESLGASLLEVPSVVPFQDVPGVNSASPSTFLHSIYDETSVASEDQSKLLSELRLFEDDEDLIVLDSDVQQLQTDLYSDETMKIPVGPWVIRTEETVRDAMAVIGGGHKALRSAEYKAEDGDVADVYRYYAALSLLSKAGAEFDTEGWPLVDRGLLISLDRHSYASILENLLGWSKEAWIQRCRVYGWAQSLTTLYSWQDYNHREFT</sequence>
<comment type="caution">
    <text evidence="1">The sequence shown here is derived from an EMBL/GenBank/DDBJ whole genome shotgun (WGS) entry which is preliminary data.</text>
</comment>
<dbReference type="EMBL" id="JAYKXP010000030">
    <property type="protein sequence ID" value="KAK7043059.1"/>
    <property type="molecule type" value="Genomic_DNA"/>
</dbReference>
<protein>
    <submittedName>
        <fullName evidence="1">Uncharacterized protein</fullName>
    </submittedName>
</protein>
<name>A0AAW0CVG3_9AGAR</name>
<dbReference type="Proteomes" id="UP001383192">
    <property type="component" value="Unassembled WGS sequence"/>
</dbReference>
<keyword evidence="2" id="KW-1185">Reference proteome</keyword>